<feature type="compositionally biased region" description="Polar residues" evidence="3">
    <location>
        <begin position="56"/>
        <end position="74"/>
    </location>
</feature>
<feature type="compositionally biased region" description="Low complexity" evidence="3">
    <location>
        <begin position="137"/>
        <end position="186"/>
    </location>
</feature>
<dbReference type="PROSITE" id="PS50192">
    <property type="entry name" value="T_SNARE"/>
    <property type="match status" value="1"/>
</dbReference>
<evidence type="ECO:0000256" key="3">
    <source>
        <dbReference type="SAM" id="MobiDB-lite"/>
    </source>
</evidence>
<dbReference type="OrthoDB" id="18679at2759"/>
<gene>
    <name evidence="5" type="ORF">CTRG_02974</name>
</gene>
<dbReference type="AlphaFoldDB" id="C5M9A2"/>
<comment type="similarity">
    <text evidence="1">Belongs to the SNAP-25 family.</text>
</comment>
<dbReference type="Proteomes" id="UP000002037">
    <property type="component" value="Unassembled WGS sequence"/>
</dbReference>
<evidence type="ECO:0000256" key="2">
    <source>
        <dbReference type="SAM" id="Coils"/>
    </source>
</evidence>
<accession>C5M9A2</accession>
<evidence type="ECO:0000313" key="5">
    <source>
        <dbReference type="EMBL" id="EER34156.1"/>
    </source>
</evidence>
<dbReference type="SUPFAM" id="SSF58038">
    <property type="entry name" value="SNARE fusion complex"/>
    <property type="match status" value="2"/>
</dbReference>
<dbReference type="InterPro" id="IPR000727">
    <property type="entry name" value="T_SNARE_dom"/>
</dbReference>
<dbReference type="SMART" id="SM00397">
    <property type="entry name" value="t_SNARE"/>
    <property type="match status" value="2"/>
</dbReference>
<evidence type="ECO:0000259" key="4">
    <source>
        <dbReference type="PROSITE" id="PS50192"/>
    </source>
</evidence>
<protein>
    <recommendedName>
        <fullName evidence="4">t-SNARE coiled-coil homology domain-containing protein</fullName>
    </recommendedName>
</protein>
<feature type="coiled-coil region" evidence="2">
    <location>
        <begin position="486"/>
        <end position="513"/>
    </location>
</feature>
<dbReference type="KEGG" id="ctp:CTRG_02974"/>
<dbReference type="eggNOG" id="KOG3065">
    <property type="taxonomic scope" value="Eukaryota"/>
</dbReference>
<organism evidence="5 6">
    <name type="scientific">Candida tropicalis (strain ATCC MYA-3404 / T1)</name>
    <name type="common">Yeast</name>
    <dbReference type="NCBI Taxonomy" id="294747"/>
    <lineage>
        <taxon>Eukaryota</taxon>
        <taxon>Fungi</taxon>
        <taxon>Dikarya</taxon>
        <taxon>Ascomycota</taxon>
        <taxon>Saccharomycotina</taxon>
        <taxon>Pichiomycetes</taxon>
        <taxon>Debaryomycetaceae</taxon>
        <taxon>Candida/Lodderomyces clade</taxon>
        <taxon>Candida</taxon>
    </lineage>
</organism>
<dbReference type="GO" id="GO:0031201">
    <property type="term" value="C:SNARE complex"/>
    <property type="evidence" value="ECO:0007669"/>
    <property type="project" value="EnsemblFungi"/>
</dbReference>
<dbReference type="GO" id="GO:0005886">
    <property type="term" value="C:plasma membrane"/>
    <property type="evidence" value="ECO:0007669"/>
    <property type="project" value="TreeGrafter"/>
</dbReference>
<dbReference type="Gene3D" id="1.20.5.110">
    <property type="match status" value="2"/>
</dbReference>
<dbReference type="GO" id="GO:0006887">
    <property type="term" value="P:exocytosis"/>
    <property type="evidence" value="ECO:0007669"/>
    <property type="project" value="EnsemblFungi"/>
</dbReference>
<feature type="compositionally biased region" description="Polar residues" evidence="3">
    <location>
        <begin position="209"/>
        <end position="228"/>
    </location>
</feature>
<dbReference type="EMBL" id="GG692397">
    <property type="protein sequence ID" value="EER34156.1"/>
    <property type="molecule type" value="Genomic_DNA"/>
</dbReference>
<name>C5M9A2_CANTT</name>
<sequence length="525" mass="58150">MGIKKMFKKKEPTEEEIRQELNQVGISTKSNKQRQEKFGAFKNYAQERAQMRPQMAPTNPYANINNTGGQNPYANNNGGESNGSPYGNNGSSVGAGHDGTNPYGGRSSNKVGGSSASTNPYESSTSRSSNPYGANTSRQSPYASSQAAPSPYSRSTSSTSTGNGTSANSRPSASPYASSSNTSSNPYGAGKSSESPEPTGGQGGYGVSRISTRQSNNVSRTTTRQTQAYMGDTDSALDLNAIPSHQMFDNKKPVVRNRQPVNDLNLDLNEEITECGEVDDLNLDLSELPEEEQVNSEDEEVEAIKQDIRFVKQESVQSTRNTLRMAQEADASGTNTLGMLGSQSERLYGAEQNLLLAETQTQIADEKVKELRRLNRSIFMPSTNPFNKKSRLRQQEERIKNQKAQEKYLRESNRQEMFQSEQRIKQGLTNNATGSDVYNKYQDEKYLSAAQRYQFENDSEDDEIEKEIASNLDQIGSYAKKLHGIANTMSTEVESQNERLKRIEENADKLDINVHMNTTRLNNIR</sequence>
<dbReference type="PANTHER" id="PTHR19305">
    <property type="entry name" value="SYNAPTOSOMAL ASSOCIATED PROTEIN"/>
    <property type="match status" value="1"/>
</dbReference>
<dbReference type="FunFam" id="1.20.5.110:FF:000048">
    <property type="entry name" value="Protein transport protein SEC9"/>
    <property type="match status" value="1"/>
</dbReference>
<dbReference type="GO" id="GO:0005484">
    <property type="term" value="F:SNAP receptor activity"/>
    <property type="evidence" value="ECO:0007669"/>
    <property type="project" value="EnsemblFungi"/>
</dbReference>
<keyword evidence="6" id="KW-1185">Reference proteome</keyword>
<evidence type="ECO:0000313" key="6">
    <source>
        <dbReference type="Proteomes" id="UP000002037"/>
    </source>
</evidence>
<dbReference type="CDD" id="cd15886">
    <property type="entry name" value="SNARE_SEC9N"/>
    <property type="match status" value="1"/>
</dbReference>
<feature type="compositionally biased region" description="Polar residues" evidence="3">
    <location>
        <begin position="106"/>
        <end position="136"/>
    </location>
</feature>
<dbReference type="CDD" id="cd15857">
    <property type="entry name" value="SNARE_SEC9C"/>
    <property type="match status" value="1"/>
</dbReference>
<dbReference type="GeneID" id="8298459"/>
<evidence type="ECO:0000256" key="1">
    <source>
        <dbReference type="ARBA" id="ARBA00009480"/>
    </source>
</evidence>
<feature type="domain" description="T-SNARE coiled-coil homology" evidence="4">
    <location>
        <begin position="462"/>
        <end position="524"/>
    </location>
</feature>
<dbReference type="VEuPathDB" id="FungiDB:CTRG_02974"/>
<dbReference type="HOGENOM" id="CLU_020823_1_0_1"/>
<dbReference type="PANTHER" id="PTHR19305:SF9">
    <property type="entry name" value="SYNAPTOSOMAL-ASSOCIATED PROTEIN 29"/>
    <property type="match status" value="1"/>
</dbReference>
<reference evidence="5 6" key="1">
    <citation type="journal article" date="2009" name="Nature">
        <title>Evolution of pathogenicity and sexual reproduction in eight Candida genomes.</title>
        <authorList>
            <person name="Butler G."/>
            <person name="Rasmussen M.D."/>
            <person name="Lin M.F."/>
            <person name="Santos M.A."/>
            <person name="Sakthikumar S."/>
            <person name="Munro C.A."/>
            <person name="Rheinbay E."/>
            <person name="Grabherr M."/>
            <person name="Forche A."/>
            <person name="Reedy J.L."/>
            <person name="Agrafioti I."/>
            <person name="Arnaud M.B."/>
            <person name="Bates S."/>
            <person name="Brown A.J."/>
            <person name="Brunke S."/>
            <person name="Costanzo M.C."/>
            <person name="Fitzpatrick D.A."/>
            <person name="de Groot P.W."/>
            <person name="Harris D."/>
            <person name="Hoyer L.L."/>
            <person name="Hube B."/>
            <person name="Klis F.M."/>
            <person name="Kodira C."/>
            <person name="Lennard N."/>
            <person name="Logue M.E."/>
            <person name="Martin R."/>
            <person name="Neiman A.M."/>
            <person name="Nikolaou E."/>
            <person name="Quail M.A."/>
            <person name="Quinn J."/>
            <person name="Santos M.C."/>
            <person name="Schmitzberger F.F."/>
            <person name="Sherlock G."/>
            <person name="Shah P."/>
            <person name="Silverstein K.A."/>
            <person name="Skrzypek M.S."/>
            <person name="Soll D."/>
            <person name="Staggs R."/>
            <person name="Stansfield I."/>
            <person name="Stumpf M.P."/>
            <person name="Sudbery P.E."/>
            <person name="Srikantha T."/>
            <person name="Zeng Q."/>
            <person name="Berman J."/>
            <person name="Berriman M."/>
            <person name="Heitman J."/>
            <person name="Gow N.A."/>
            <person name="Lorenz M.C."/>
            <person name="Birren B.W."/>
            <person name="Kellis M."/>
            <person name="Cuomo C.A."/>
        </authorList>
    </citation>
    <scope>NUCLEOTIDE SEQUENCE [LARGE SCALE GENOMIC DNA]</scope>
    <source>
        <strain evidence="6">ATCC MYA-3404 / T1</strain>
    </source>
</reference>
<proteinExistence type="inferred from homology"/>
<feature type="compositionally biased region" description="Low complexity" evidence="3">
    <location>
        <begin position="75"/>
        <end position="94"/>
    </location>
</feature>
<keyword evidence="2" id="KW-0175">Coiled coil</keyword>
<dbReference type="GO" id="GO:0035493">
    <property type="term" value="P:SNARE complex assembly"/>
    <property type="evidence" value="ECO:0007669"/>
    <property type="project" value="EnsemblFungi"/>
</dbReference>
<dbReference type="STRING" id="294747.C5M9A2"/>
<dbReference type="GO" id="GO:0019905">
    <property type="term" value="F:syntaxin binding"/>
    <property type="evidence" value="ECO:0007669"/>
    <property type="project" value="TreeGrafter"/>
</dbReference>
<feature type="region of interest" description="Disordered" evidence="3">
    <location>
        <begin position="43"/>
        <end position="230"/>
    </location>
</feature>
<dbReference type="RefSeq" id="XP_002548677.1">
    <property type="nucleotide sequence ID" value="XM_002548631.1"/>
</dbReference>